<dbReference type="EMBL" id="PGUY01000070">
    <property type="protein sequence ID" value="PLT27995.1"/>
    <property type="molecule type" value="Genomic_DNA"/>
</dbReference>
<gene>
    <name evidence="3" type="ORF">CUU66_20900</name>
</gene>
<sequence>MTFHHIGIETHDPEASIAFYEKLLHFKEFHRSRFMEETFIFLSNGNECLELICVEEASAQGSLHICFHIEAFEVFLKVLEMEQIAFLEGPYTLDNGWRTVFVQGPAGEIIEFLAEN</sequence>
<evidence type="ECO:0000256" key="1">
    <source>
        <dbReference type="ARBA" id="ARBA00022723"/>
    </source>
</evidence>
<dbReference type="PANTHER" id="PTHR36113:SF6">
    <property type="entry name" value="FOSFOMYCIN RESISTANCE PROTEIN FOSX"/>
    <property type="match status" value="1"/>
</dbReference>
<proteinExistence type="predicted"/>
<keyword evidence="4" id="KW-1185">Reference proteome</keyword>
<evidence type="ECO:0000259" key="2">
    <source>
        <dbReference type="PROSITE" id="PS51819"/>
    </source>
</evidence>
<evidence type="ECO:0000313" key="3">
    <source>
        <dbReference type="EMBL" id="PLT27995.1"/>
    </source>
</evidence>
<dbReference type="InterPro" id="IPR037523">
    <property type="entry name" value="VOC_core"/>
</dbReference>
<dbReference type="PROSITE" id="PS51819">
    <property type="entry name" value="VOC"/>
    <property type="match status" value="1"/>
</dbReference>
<dbReference type="CDD" id="cd06587">
    <property type="entry name" value="VOC"/>
    <property type="match status" value="1"/>
</dbReference>
<dbReference type="PANTHER" id="PTHR36113">
    <property type="entry name" value="LYASE, PUTATIVE-RELATED-RELATED"/>
    <property type="match status" value="1"/>
</dbReference>
<protein>
    <submittedName>
        <fullName evidence="3">Glyoxalase/bleomycin resistance/dioxygenase family protein</fullName>
    </submittedName>
</protein>
<keyword evidence="1" id="KW-0479">Metal-binding</keyword>
<dbReference type="Gene3D" id="3.10.180.10">
    <property type="entry name" value="2,3-Dihydroxybiphenyl 1,2-Dioxygenase, domain 1"/>
    <property type="match status" value="1"/>
</dbReference>
<keyword evidence="3" id="KW-0223">Dioxygenase</keyword>
<dbReference type="GO" id="GO:0046872">
    <property type="term" value="F:metal ion binding"/>
    <property type="evidence" value="ECO:0007669"/>
    <property type="project" value="UniProtKB-KW"/>
</dbReference>
<keyword evidence="3" id="KW-0560">Oxidoreductase</keyword>
<feature type="domain" description="VOC" evidence="2">
    <location>
        <begin position="2"/>
        <end position="115"/>
    </location>
</feature>
<name>A0A2N5M103_9BACI</name>
<dbReference type="InterPro" id="IPR004360">
    <property type="entry name" value="Glyas_Fos-R_dOase_dom"/>
</dbReference>
<dbReference type="RefSeq" id="WP_101645331.1">
    <property type="nucleotide sequence ID" value="NZ_PGUY01000070.1"/>
</dbReference>
<dbReference type="InterPro" id="IPR029068">
    <property type="entry name" value="Glyas_Bleomycin-R_OHBP_Dase"/>
</dbReference>
<organism evidence="3 4">
    <name type="scientific">Peribacillus deserti</name>
    <dbReference type="NCBI Taxonomy" id="673318"/>
    <lineage>
        <taxon>Bacteria</taxon>
        <taxon>Bacillati</taxon>
        <taxon>Bacillota</taxon>
        <taxon>Bacilli</taxon>
        <taxon>Bacillales</taxon>
        <taxon>Bacillaceae</taxon>
        <taxon>Peribacillus</taxon>
    </lineage>
</organism>
<dbReference type="SUPFAM" id="SSF54593">
    <property type="entry name" value="Glyoxalase/Bleomycin resistance protein/Dihydroxybiphenyl dioxygenase"/>
    <property type="match status" value="1"/>
</dbReference>
<dbReference type="Proteomes" id="UP000234748">
    <property type="component" value="Unassembled WGS sequence"/>
</dbReference>
<comment type="caution">
    <text evidence="3">The sequence shown here is derived from an EMBL/GenBank/DDBJ whole genome shotgun (WGS) entry which is preliminary data.</text>
</comment>
<dbReference type="AlphaFoldDB" id="A0A2N5M103"/>
<reference evidence="3 4" key="1">
    <citation type="submission" date="2017-11" db="EMBL/GenBank/DDBJ databases">
        <title>Comparitive Functional Genomics of Dry Heat Resistant strains isolated from the Viking Spacecraft.</title>
        <authorList>
            <person name="Seuylemezian A."/>
            <person name="Cooper K."/>
            <person name="Vaishampayan P."/>
        </authorList>
    </citation>
    <scope>NUCLEOTIDE SEQUENCE [LARGE SCALE GENOMIC DNA]</scope>
    <source>
        <strain evidence="3 4">V1-29</strain>
    </source>
</reference>
<evidence type="ECO:0000313" key="4">
    <source>
        <dbReference type="Proteomes" id="UP000234748"/>
    </source>
</evidence>
<dbReference type="GO" id="GO:0051213">
    <property type="term" value="F:dioxygenase activity"/>
    <property type="evidence" value="ECO:0007669"/>
    <property type="project" value="UniProtKB-KW"/>
</dbReference>
<dbReference type="InterPro" id="IPR051332">
    <property type="entry name" value="Fosfomycin_Res_Enzymes"/>
</dbReference>
<accession>A0A2N5M103</accession>
<dbReference type="Pfam" id="PF00903">
    <property type="entry name" value="Glyoxalase"/>
    <property type="match status" value="1"/>
</dbReference>
<dbReference type="OrthoDB" id="9814858at2"/>